<feature type="region of interest" description="Disordered" evidence="1">
    <location>
        <begin position="116"/>
        <end position="201"/>
    </location>
</feature>
<dbReference type="SUPFAM" id="SSF48452">
    <property type="entry name" value="TPR-like"/>
    <property type="match status" value="1"/>
</dbReference>
<dbReference type="Proteomes" id="UP000008631">
    <property type="component" value="Chromosome"/>
</dbReference>
<reference key="1">
    <citation type="submission" date="2010-11" db="EMBL/GenBank/DDBJ databases">
        <title>The complete sequence of chromosome of Isophaera pallida ATCC 43644.</title>
        <authorList>
            <consortium name="US DOE Joint Genome Institute (JGI-PGF)"/>
            <person name="Lucas S."/>
            <person name="Copeland A."/>
            <person name="Lapidus A."/>
            <person name="Bruce D."/>
            <person name="Goodwin L."/>
            <person name="Pitluck S."/>
            <person name="Kyrpides N."/>
            <person name="Mavromatis K."/>
            <person name="Pagani I."/>
            <person name="Ivanova N."/>
            <person name="Saunders E."/>
            <person name="Brettin T."/>
            <person name="Detter J.C."/>
            <person name="Han C."/>
            <person name="Tapia R."/>
            <person name="Land M."/>
            <person name="Hauser L."/>
            <person name="Markowitz V."/>
            <person name="Cheng J.-F."/>
            <person name="Hugenholtz P."/>
            <person name="Woyke T."/>
            <person name="Wu D."/>
            <person name="Eisen J.A."/>
        </authorList>
    </citation>
    <scope>NUCLEOTIDE SEQUENCE</scope>
    <source>
        <strain>ATCC 43644</strain>
    </source>
</reference>
<evidence type="ECO:0008006" key="4">
    <source>
        <dbReference type="Google" id="ProtNLM"/>
    </source>
</evidence>
<accession>E8R1I6</accession>
<feature type="region of interest" description="Disordered" evidence="1">
    <location>
        <begin position="1027"/>
        <end position="1072"/>
    </location>
</feature>
<dbReference type="KEGG" id="ipa:Isop_1821"/>
<feature type="compositionally biased region" description="Low complexity" evidence="1">
    <location>
        <begin position="1043"/>
        <end position="1056"/>
    </location>
</feature>
<dbReference type="STRING" id="575540.Isop_1821"/>
<dbReference type="OrthoDB" id="9815847at2"/>
<dbReference type="SUPFAM" id="SSF56112">
    <property type="entry name" value="Protein kinase-like (PK-like)"/>
    <property type="match status" value="1"/>
</dbReference>
<proteinExistence type="predicted"/>
<feature type="region of interest" description="Disordered" evidence="1">
    <location>
        <begin position="431"/>
        <end position="453"/>
    </location>
</feature>
<organism evidence="2 3">
    <name type="scientific">Isosphaera pallida (strain ATCC 43644 / DSM 9630 / IS1B)</name>
    <dbReference type="NCBI Taxonomy" id="575540"/>
    <lineage>
        <taxon>Bacteria</taxon>
        <taxon>Pseudomonadati</taxon>
        <taxon>Planctomycetota</taxon>
        <taxon>Planctomycetia</taxon>
        <taxon>Isosphaerales</taxon>
        <taxon>Isosphaeraceae</taxon>
        <taxon>Isosphaera</taxon>
    </lineage>
</organism>
<evidence type="ECO:0000313" key="3">
    <source>
        <dbReference type="Proteomes" id="UP000008631"/>
    </source>
</evidence>
<dbReference type="eggNOG" id="COG0457">
    <property type="taxonomic scope" value="Bacteria"/>
</dbReference>
<dbReference type="InterPro" id="IPR011990">
    <property type="entry name" value="TPR-like_helical_dom_sf"/>
</dbReference>
<reference evidence="2 3" key="2">
    <citation type="journal article" date="2011" name="Stand. Genomic Sci.">
        <title>Complete genome sequence of Isosphaera pallida type strain (IS1B).</title>
        <authorList>
            <consortium name="US DOE Joint Genome Institute (JGI-PGF)"/>
            <person name="Goker M."/>
            <person name="Cleland D."/>
            <person name="Saunders E."/>
            <person name="Lapidus A."/>
            <person name="Nolan M."/>
            <person name="Lucas S."/>
            <person name="Hammon N."/>
            <person name="Deshpande S."/>
            <person name="Cheng J.F."/>
            <person name="Tapia R."/>
            <person name="Han C."/>
            <person name="Goodwin L."/>
            <person name="Pitluck S."/>
            <person name="Liolios K."/>
            <person name="Pagani I."/>
            <person name="Ivanova N."/>
            <person name="Mavromatis K."/>
            <person name="Pati A."/>
            <person name="Chen A."/>
            <person name="Palaniappan K."/>
            <person name="Land M."/>
            <person name="Hauser L."/>
            <person name="Chang Y.J."/>
            <person name="Jeffries C.D."/>
            <person name="Detter J.C."/>
            <person name="Beck B."/>
            <person name="Woyke T."/>
            <person name="Bristow J."/>
            <person name="Eisen J.A."/>
            <person name="Markowitz V."/>
            <person name="Hugenholtz P."/>
            <person name="Kyrpides N.C."/>
            <person name="Klenk H.P."/>
        </authorList>
    </citation>
    <scope>NUCLEOTIDE SEQUENCE [LARGE SCALE GENOMIC DNA]</scope>
    <source>
        <strain evidence="3">ATCC 43644 / DSM 9630 / IS1B</strain>
    </source>
</reference>
<dbReference type="HOGENOM" id="CLU_264705_0_0_0"/>
<evidence type="ECO:0000313" key="2">
    <source>
        <dbReference type="EMBL" id="ADV62403.1"/>
    </source>
</evidence>
<dbReference type="Gene3D" id="3.30.200.20">
    <property type="entry name" value="Phosphorylase Kinase, domain 1"/>
    <property type="match status" value="1"/>
</dbReference>
<dbReference type="AlphaFoldDB" id="E8R1I6"/>
<sequence>MTVGDLERNLLFGVLAVQHRFIPPYVLTAGLQVWFKQLELEGQASLSRIFLEHGALSGSDSQVLEGLTVHQLARSGGDVLRALASVPIFSELYGDLQKVGSSRLLDLVQRVLADFEPSTPLPQPDSARTASSAPEPATPSAVESIPPSPPPPVATPPAAVVEPPPQTVASSSANQAGSSTHQVEAEVPQPPISPTLAPASKPGKATVVADSVLTATASQSPLPPTFASAASTDRFTLAEVLGEDDQTVWIRAFDSELAREVVIRRLKPAAAADPQAAQAFREASQLLGTLDHQGVGPLLDVGETEEGLPYQVMRLVRGEPLKAAIERFHAASLLDSNLNPVASKWSSREFLDLLVRFLDVCDTIEHAHRRGLVHSALNAEAVILGRHGETLVTGWDRIRRLDDADDAEALIALDIRALGVLLGQLMTGRAEPGPAVTPATTSRSRSRARRSVPVPEQLETIRRRALEGPKGGYRRVADLVDDLKSWMARESRGQSAASSTSRFATKRASAHAVAAAAVLVAVVGAAWWWAVNQRPFDRSPELLAQQGDEPELPENGGPARNQATLKPGVQTPDEATLNPNNPASVAWDRLAQIETALRQGRLDEAGTQLDRLEAELERLNDPRDPPSNPERLTALKAISARLRSEWETIRQTNQDTFDREWVERIAPLAAARLGLIPEPPIDPSKLEEILMALGQPARTEGLSAARKRDAAVLLWLTLDRIHRESGKVIHPDTAEPWWQRIRALSDDPALSDAVAALKADLLDRAGRTADAAAIRAALVGRPVSWVVVLRDRLMTTRHTSSTEQTGEERWDLGWVRPGGLTTPRDDGSPDAPSRRHTLLAHINNVGPNAEPLVRLAQAGSDWRHGDAARALIELNALPEPWKSAAPIRWARSFALAALGKPEEAEHTLGQVIDSGEPAVRLTRGAIHAARGNRDEARAVWRGLLEENPAGPWAWRAALNLVSLEVEEKRWDRALALLETPAIASSPNARAVLLASRVQLLTRLGRVNEAVQSWTDLVAILGEEATRRRLGPPPSQPTLVAQTAPAPAGGSAFSGGNPPSPPSIPPNRSPAVPAEVNADPVEIESSDATSAEAFRRRGLARLEAAASEAESDFDRALELDPTDVSARVGRAFVRIRSGRWREALEDARLSMASESVAGASTSVDPLAQASPDDLFRLAVVHALAIPLIQNDPTLEERLGLVSRCRTEATRLLKACFERARVIGDPRLPEYVRRANGADPDLAALRRFETFRNAMRPYEYRLER</sequence>
<protein>
    <recommendedName>
        <fullName evidence="4">Serine/threonine protein kinase</fullName>
    </recommendedName>
</protein>
<feature type="compositionally biased region" description="Pro residues" evidence="1">
    <location>
        <begin position="146"/>
        <end position="155"/>
    </location>
</feature>
<dbReference type="Gene3D" id="1.10.510.10">
    <property type="entry name" value="Transferase(Phosphotransferase) domain 1"/>
    <property type="match status" value="1"/>
</dbReference>
<dbReference type="eggNOG" id="COG0515">
    <property type="taxonomic scope" value="Bacteria"/>
</dbReference>
<feature type="compositionally biased region" description="Pro residues" evidence="1">
    <location>
        <begin position="1057"/>
        <end position="1067"/>
    </location>
</feature>
<dbReference type="InterPro" id="IPR011009">
    <property type="entry name" value="Kinase-like_dom_sf"/>
</dbReference>
<dbReference type="Gene3D" id="1.25.40.10">
    <property type="entry name" value="Tetratricopeptide repeat domain"/>
    <property type="match status" value="2"/>
</dbReference>
<name>E8R1I6_ISOPI</name>
<dbReference type="EMBL" id="CP002353">
    <property type="protein sequence ID" value="ADV62403.1"/>
    <property type="molecule type" value="Genomic_DNA"/>
</dbReference>
<dbReference type="RefSeq" id="WP_013564691.1">
    <property type="nucleotide sequence ID" value="NC_014962.1"/>
</dbReference>
<gene>
    <name evidence="2" type="ordered locus">Isop_1821</name>
</gene>
<feature type="compositionally biased region" description="Low complexity" evidence="1">
    <location>
        <begin position="126"/>
        <end position="145"/>
    </location>
</feature>
<dbReference type="InParanoid" id="E8R1I6"/>
<feature type="region of interest" description="Disordered" evidence="1">
    <location>
        <begin position="547"/>
        <end position="580"/>
    </location>
</feature>
<keyword evidence="3" id="KW-1185">Reference proteome</keyword>
<feature type="compositionally biased region" description="Polar residues" evidence="1">
    <location>
        <begin position="170"/>
        <end position="182"/>
    </location>
</feature>
<evidence type="ECO:0000256" key="1">
    <source>
        <dbReference type="SAM" id="MobiDB-lite"/>
    </source>
</evidence>
<feature type="region of interest" description="Disordered" evidence="1">
    <location>
        <begin position="798"/>
        <end position="832"/>
    </location>
</feature>